<evidence type="ECO:0000313" key="4">
    <source>
        <dbReference type="EMBL" id="QLL77462.1"/>
    </source>
</evidence>
<dbReference type="InterPro" id="IPR036894">
    <property type="entry name" value="YbaB-like_sf"/>
</dbReference>
<dbReference type="RefSeq" id="WP_180849316.1">
    <property type="nucleotide sequence ID" value="NZ_CP047418.1"/>
</dbReference>
<dbReference type="Gene3D" id="3.30.1310.10">
    <property type="entry name" value="Nucleoid-associated protein YbaB-like domain"/>
    <property type="match status" value="1"/>
</dbReference>
<evidence type="ECO:0000256" key="3">
    <source>
        <dbReference type="SAM" id="MobiDB-lite"/>
    </source>
</evidence>
<dbReference type="PANTHER" id="PTHR33449">
    <property type="entry name" value="NUCLEOID-ASSOCIATED PROTEIN YBAB"/>
    <property type="match status" value="1"/>
</dbReference>
<dbReference type="GO" id="GO:0003677">
    <property type="term" value="F:DNA binding"/>
    <property type="evidence" value="ECO:0007669"/>
    <property type="project" value="UniProtKB-UniRule"/>
</dbReference>
<keyword evidence="1 2" id="KW-0238">DNA-binding</keyword>
<comment type="function">
    <text evidence="2">Binds to DNA and alters its conformation. May be involved in regulation of gene expression, nucleoid organization and DNA protection.</text>
</comment>
<comment type="subunit">
    <text evidence="2">Homodimer.</text>
</comment>
<dbReference type="InterPro" id="IPR004401">
    <property type="entry name" value="YbaB/EbfC"/>
</dbReference>
<dbReference type="Proteomes" id="UP000510886">
    <property type="component" value="Chromosome"/>
</dbReference>
<organism evidence="4 5">
    <name type="scientific">Ligilactobacillus saerimneri</name>
    <dbReference type="NCBI Taxonomy" id="228229"/>
    <lineage>
        <taxon>Bacteria</taxon>
        <taxon>Bacillati</taxon>
        <taxon>Bacillota</taxon>
        <taxon>Bacilli</taxon>
        <taxon>Lactobacillales</taxon>
        <taxon>Lactobacillaceae</taxon>
        <taxon>Ligilactobacillus</taxon>
    </lineage>
</organism>
<feature type="compositionally biased region" description="Low complexity" evidence="3">
    <location>
        <begin position="7"/>
        <end position="16"/>
    </location>
</feature>
<evidence type="ECO:0000256" key="1">
    <source>
        <dbReference type="ARBA" id="ARBA00023125"/>
    </source>
</evidence>
<comment type="subcellular location">
    <subcellularLocation>
        <location evidence="2">Cytoplasm</location>
        <location evidence="2">Nucleoid</location>
    </subcellularLocation>
</comment>
<dbReference type="PANTHER" id="PTHR33449:SF1">
    <property type="entry name" value="NUCLEOID-ASSOCIATED PROTEIN YBAB"/>
    <property type="match status" value="1"/>
</dbReference>
<dbReference type="EMBL" id="CP047418">
    <property type="protein sequence ID" value="QLL77462.1"/>
    <property type="molecule type" value="Genomic_DNA"/>
</dbReference>
<sequence length="103" mass="11506">MMRGMNMSAMMKQVKQMQKKMKQDQETLNATVFAGHAPEDLVVVKFTGDRKMTDLTIKPEAVDPDDVEMLQDLLVAAINDAMSQIDSQTQKTMGKYAQNIPGL</sequence>
<dbReference type="HAMAP" id="MF_00274">
    <property type="entry name" value="DNA_YbaB_EbfC"/>
    <property type="match status" value="1"/>
</dbReference>
<reference evidence="4 5" key="1">
    <citation type="submission" date="2020-01" db="EMBL/GenBank/DDBJ databases">
        <title>Complete and circular genome sequences of six lactobacillus isolates from horses.</title>
        <authorList>
            <person name="Hassan H.M."/>
        </authorList>
    </citation>
    <scope>NUCLEOTIDE SEQUENCE [LARGE SCALE GENOMIC DNA]</scope>
    <source>
        <strain evidence="4 5">1A</strain>
    </source>
</reference>
<dbReference type="Pfam" id="PF02575">
    <property type="entry name" value="YbaB_DNA_bd"/>
    <property type="match status" value="1"/>
</dbReference>
<name>A0A7H9EJP6_9LACO</name>
<evidence type="ECO:0000256" key="2">
    <source>
        <dbReference type="HAMAP-Rule" id="MF_00274"/>
    </source>
</evidence>
<evidence type="ECO:0000313" key="5">
    <source>
        <dbReference type="Proteomes" id="UP000510886"/>
    </source>
</evidence>
<keyword evidence="2" id="KW-0963">Cytoplasm</keyword>
<dbReference type="AlphaFoldDB" id="A0A7H9EJP6"/>
<dbReference type="GO" id="GO:0005829">
    <property type="term" value="C:cytosol"/>
    <property type="evidence" value="ECO:0007669"/>
    <property type="project" value="TreeGrafter"/>
</dbReference>
<gene>
    <name evidence="4" type="ORF">GTO87_01805</name>
</gene>
<dbReference type="KEGG" id="lsw:GTO87_01805"/>
<accession>A0A7H9EJP6</accession>
<protein>
    <recommendedName>
        <fullName evidence="2">Nucleoid-associated protein GTO87_01805</fullName>
    </recommendedName>
</protein>
<dbReference type="NCBIfam" id="TIGR00103">
    <property type="entry name" value="DNA_YbaB_EbfC"/>
    <property type="match status" value="1"/>
</dbReference>
<dbReference type="GO" id="GO:0043590">
    <property type="term" value="C:bacterial nucleoid"/>
    <property type="evidence" value="ECO:0007669"/>
    <property type="project" value="UniProtKB-UniRule"/>
</dbReference>
<dbReference type="PIRSF" id="PIRSF004555">
    <property type="entry name" value="UCP004555"/>
    <property type="match status" value="1"/>
</dbReference>
<proteinExistence type="inferred from homology"/>
<feature type="region of interest" description="Disordered" evidence="3">
    <location>
        <begin position="1"/>
        <end position="22"/>
    </location>
</feature>
<dbReference type="SUPFAM" id="SSF82607">
    <property type="entry name" value="YbaB-like"/>
    <property type="match status" value="1"/>
</dbReference>
<comment type="similarity">
    <text evidence="2">Belongs to the YbaB/EbfC family.</text>
</comment>